<dbReference type="Gene3D" id="3.40.50.300">
    <property type="entry name" value="P-loop containing nucleotide triphosphate hydrolases"/>
    <property type="match status" value="1"/>
</dbReference>
<name>A0ABW0WQR2_STRNO</name>
<dbReference type="PANTHER" id="PTHR35894">
    <property type="entry name" value="GENERAL SECRETION PATHWAY PROTEIN A-RELATED"/>
    <property type="match status" value="1"/>
</dbReference>
<dbReference type="InterPro" id="IPR049945">
    <property type="entry name" value="AAA_22"/>
</dbReference>
<dbReference type="InterPro" id="IPR027417">
    <property type="entry name" value="P-loop_NTPase"/>
</dbReference>
<evidence type="ECO:0000256" key="1">
    <source>
        <dbReference type="SAM" id="MobiDB-lite"/>
    </source>
</evidence>
<dbReference type="RefSeq" id="WP_382466966.1">
    <property type="nucleotide sequence ID" value="NZ_JBHSOE010000075.1"/>
</dbReference>
<gene>
    <name evidence="3" type="ORF">ACFP3J_30585</name>
</gene>
<evidence type="ECO:0000313" key="4">
    <source>
        <dbReference type="Proteomes" id="UP001596065"/>
    </source>
</evidence>
<dbReference type="EMBL" id="JBHSOE010000075">
    <property type="protein sequence ID" value="MFC5659807.1"/>
    <property type="molecule type" value="Genomic_DNA"/>
</dbReference>
<keyword evidence="4" id="KW-1185">Reference proteome</keyword>
<dbReference type="Proteomes" id="UP001596065">
    <property type="component" value="Unassembled WGS sequence"/>
</dbReference>
<feature type="domain" description="ORC1/DEAH AAA+ ATPase" evidence="2">
    <location>
        <begin position="142"/>
        <end position="264"/>
    </location>
</feature>
<reference evidence="4" key="1">
    <citation type="journal article" date="2019" name="Int. J. Syst. Evol. Microbiol.">
        <title>The Global Catalogue of Microorganisms (GCM) 10K type strain sequencing project: providing services to taxonomists for standard genome sequencing and annotation.</title>
        <authorList>
            <consortium name="The Broad Institute Genomics Platform"/>
            <consortium name="The Broad Institute Genome Sequencing Center for Infectious Disease"/>
            <person name="Wu L."/>
            <person name="Ma J."/>
        </authorList>
    </citation>
    <scope>NUCLEOTIDE SEQUENCE [LARGE SCALE GENOMIC DNA]</scope>
    <source>
        <strain evidence="4">KCTC 5701</strain>
    </source>
</reference>
<sequence length="367" mass="41551">MTTALTTPDPFPGRTTRIIRGQEVRWRGRSYTAAWMTTHAQRTVCVRPRNPDTLDVYDPDTGQPLGTAHAQPPHPHSDNTHTAQTSSKESDVTDTTQTAPRTDQDEVVGEPDFYLNLAGARIVATEALLEASENIADTIEARAMSCIYGDAGLGKTFSVLAALKEVSAERVLLLQFRSRPTPRDIRQELFTELRLEGKPPSHPSEFDRLLKRTLARKPYVLVCDEAQQFSRECFEFVRHLWDTGKGKNRPAVLFVGGEEAYKTLYSEPALASRIYIWQEFAPMEADEVQRNIPLFHPVWASASPELIDYVYEEGAGGTFRVWSKITYHVLEGMKRRGLEQVDESIARWAIRRALPRRRSRRPQQDAG</sequence>
<dbReference type="Pfam" id="PF13401">
    <property type="entry name" value="AAA_22"/>
    <property type="match status" value="1"/>
</dbReference>
<accession>A0ABW0WQR2</accession>
<dbReference type="InterPro" id="IPR052026">
    <property type="entry name" value="ExeA_AAA_ATPase_DNA-bind"/>
</dbReference>
<proteinExistence type="predicted"/>
<dbReference type="SUPFAM" id="SSF52540">
    <property type="entry name" value="P-loop containing nucleoside triphosphate hydrolases"/>
    <property type="match status" value="1"/>
</dbReference>
<dbReference type="PANTHER" id="PTHR35894:SF1">
    <property type="entry name" value="PHOSPHORIBULOKINASE _ URIDINE KINASE FAMILY"/>
    <property type="match status" value="1"/>
</dbReference>
<evidence type="ECO:0000313" key="3">
    <source>
        <dbReference type="EMBL" id="MFC5659807.1"/>
    </source>
</evidence>
<feature type="region of interest" description="Disordered" evidence="1">
    <location>
        <begin position="46"/>
        <end position="107"/>
    </location>
</feature>
<feature type="compositionally biased region" description="Polar residues" evidence="1">
    <location>
        <begin position="80"/>
        <end position="101"/>
    </location>
</feature>
<protein>
    <submittedName>
        <fullName evidence="3">AAA family ATPase</fullName>
    </submittedName>
</protein>
<organism evidence="3 4">
    <name type="scientific">Streptomyces nogalater</name>
    <dbReference type="NCBI Taxonomy" id="38314"/>
    <lineage>
        <taxon>Bacteria</taxon>
        <taxon>Bacillati</taxon>
        <taxon>Actinomycetota</taxon>
        <taxon>Actinomycetes</taxon>
        <taxon>Kitasatosporales</taxon>
        <taxon>Streptomycetaceae</taxon>
        <taxon>Streptomyces</taxon>
    </lineage>
</organism>
<comment type="caution">
    <text evidence="3">The sequence shown here is derived from an EMBL/GenBank/DDBJ whole genome shotgun (WGS) entry which is preliminary data.</text>
</comment>
<evidence type="ECO:0000259" key="2">
    <source>
        <dbReference type="Pfam" id="PF13401"/>
    </source>
</evidence>